<protein>
    <recommendedName>
        <fullName evidence="6">WPP domain-containing protein</fullName>
    </recommendedName>
</protein>
<name>A0ABP0UR51_9BRYO</name>
<evidence type="ECO:0000313" key="7">
    <source>
        <dbReference type="EMBL" id="CAK9228219.1"/>
    </source>
</evidence>
<dbReference type="PROSITE" id="PS51450">
    <property type="entry name" value="LRR"/>
    <property type="match status" value="1"/>
</dbReference>
<dbReference type="InterPro" id="IPR045203">
    <property type="entry name" value="RanGAP1/2"/>
</dbReference>
<dbReference type="SMART" id="SM00368">
    <property type="entry name" value="LRR_RI"/>
    <property type="match status" value="10"/>
</dbReference>
<evidence type="ECO:0000256" key="5">
    <source>
        <dbReference type="SAM" id="MobiDB-lite"/>
    </source>
</evidence>
<feature type="compositionally biased region" description="Acidic residues" evidence="5">
    <location>
        <begin position="531"/>
        <end position="556"/>
    </location>
</feature>
<feature type="domain" description="WPP" evidence="6">
    <location>
        <begin position="14"/>
        <end position="112"/>
    </location>
</feature>
<organism evidence="7 8">
    <name type="scientific">Sphagnum troendelagicum</name>
    <dbReference type="NCBI Taxonomy" id="128251"/>
    <lineage>
        <taxon>Eukaryota</taxon>
        <taxon>Viridiplantae</taxon>
        <taxon>Streptophyta</taxon>
        <taxon>Embryophyta</taxon>
        <taxon>Bryophyta</taxon>
        <taxon>Sphagnophytina</taxon>
        <taxon>Sphagnopsida</taxon>
        <taxon>Sphagnales</taxon>
        <taxon>Sphagnaceae</taxon>
        <taxon>Sphagnum</taxon>
    </lineage>
</organism>
<accession>A0ABP0UR51</accession>
<evidence type="ECO:0000256" key="1">
    <source>
        <dbReference type="ARBA" id="ARBA00004123"/>
    </source>
</evidence>
<reference evidence="7" key="1">
    <citation type="submission" date="2024-02" db="EMBL/GenBank/DDBJ databases">
        <authorList>
            <consortium name="ELIXIR-Norway"/>
            <consortium name="Elixir Norway"/>
        </authorList>
    </citation>
    <scope>NUCLEOTIDE SEQUENCE</scope>
</reference>
<dbReference type="SUPFAM" id="SSF52047">
    <property type="entry name" value="RNI-like"/>
    <property type="match status" value="1"/>
</dbReference>
<evidence type="ECO:0000259" key="6">
    <source>
        <dbReference type="Pfam" id="PF13943"/>
    </source>
</evidence>
<keyword evidence="3" id="KW-0963">Cytoplasm</keyword>
<comment type="subcellular location">
    <subcellularLocation>
        <location evidence="2">Cytoplasm</location>
    </subcellularLocation>
    <subcellularLocation>
        <location evidence="1">Nucleus</location>
    </subcellularLocation>
</comment>
<sequence>MAVELGHGDVLKYSLWPPSDYTRAKLVERMANNLASLSFFSQTYERIQSPEAAQHAKRIEEAAFVAAQKEAENNNSNNNDGIESAAGPVIVRFYTTHASNLMLETLKSNKNSFSDAIEGVSEGKDLVPEQNEEVVAISEGTEISEADRVFDISGGTRAFLSKEKAEELFTPLLDPGSVVTDVRLSNWSFSVEAAEVAARALKTKKHKLVNVNLSDIVAGRSELDALKVMEIFSSALEGSRLKSLNLSDNALGEKGVRAFSAVLKSQDSLKALYFMNNGISEEAARAIRELLPSSENLETLHFHNNMSGDSGAKALSEVVQHARSLEDFQFSSTRVGSDGGIALAEALRSGKSLRRIDLRDNMFGLEPGLVLAQTLQLHTNLREVYLSYLGLEDAGARAIINALAGRALQLQVLELSGNDLSPAIAPTLATCIRSLQHLRILNLSENELRDKGTVTVSQALLLDHENLEELDLSDNKITRIGALAAAQAVADKVRFKSLNLNSNFISEAGIVAVQEVLSRGTAGLKVLCSMDENEEEEEDEEEEEEEDFEEEEEQETEEGRSEASEEADATGLSNLQIS</sequence>
<dbReference type="InterPro" id="IPR025265">
    <property type="entry name" value="WPP_dom"/>
</dbReference>
<dbReference type="Gene3D" id="1.10.246.200">
    <property type="entry name" value="WPP domain"/>
    <property type="match status" value="1"/>
</dbReference>
<dbReference type="InterPro" id="IPR032675">
    <property type="entry name" value="LRR_dom_sf"/>
</dbReference>
<evidence type="ECO:0000256" key="2">
    <source>
        <dbReference type="ARBA" id="ARBA00004496"/>
    </source>
</evidence>
<keyword evidence="4" id="KW-0539">Nucleus</keyword>
<dbReference type="Pfam" id="PF13516">
    <property type="entry name" value="LRR_6"/>
    <property type="match status" value="3"/>
</dbReference>
<dbReference type="InterPro" id="IPR001611">
    <property type="entry name" value="Leu-rich_rpt"/>
</dbReference>
<gene>
    <name evidence="7" type="ORF">CSSPTR1EN2_LOCUS18859</name>
</gene>
<dbReference type="PANTHER" id="PTHR46761:SF2">
    <property type="entry name" value="RAN GTPASE-ACTIVATING PROTEIN 1"/>
    <property type="match status" value="1"/>
</dbReference>
<keyword evidence="8" id="KW-1185">Reference proteome</keyword>
<dbReference type="Gene3D" id="3.80.10.10">
    <property type="entry name" value="Ribonuclease Inhibitor"/>
    <property type="match status" value="2"/>
</dbReference>
<dbReference type="PANTHER" id="PTHR46761">
    <property type="entry name" value="RAN GTPASE-ACTIVATING PROTEIN 1"/>
    <property type="match status" value="1"/>
</dbReference>
<evidence type="ECO:0000313" key="8">
    <source>
        <dbReference type="Proteomes" id="UP001497512"/>
    </source>
</evidence>
<proteinExistence type="predicted"/>
<dbReference type="Proteomes" id="UP001497512">
    <property type="component" value="Chromosome 6"/>
</dbReference>
<feature type="region of interest" description="Disordered" evidence="5">
    <location>
        <begin position="530"/>
        <end position="578"/>
    </location>
</feature>
<dbReference type="EMBL" id="OZ019898">
    <property type="protein sequence ID" value="CAK9228219.1"/>
    <property type="molecule type" value="Genomic_DNA"/>
</dbReference>
<evidence type="ECO:0000256" key="4">
    <source>
        <dbReference type="ARBA" id="ARBA00023242"/>
    </source>
</evidence>
<dbReference type="InterPro" id="IPR038214">
    <property type="entry name" value="WPP_sf"/>
</dbReference>
<evidence type="ECO:0000256" key="3">
    <source>
        <dbReference type="ARBA" id="ARBA00022490"/>
    </source>
</evidence>
<dbReference type="Pfam" id="PF13943">
    <property type="entry name" value="WPP"/>
    <property type="match status" value="1"/>
</dbReference>